<dbReference type="SMART" id="SM00980">
    <property type="entry name" value="THAP"/>
    <property type="match status" value="1"/>
</dbReference>
<organism evidence="13 14">
    <name type="scientific">Cyphomyrmex costatus</name>
    <dbReference type="NCBI Taxonomy" id="456900"/>
    <lineage>
        <taxon>Eukaryota</taxon>
        <taxon>Metazoa</taxon>
        <taxon>Ecdysozoa</taxon>
        <taxon>Arthropoda</taxon>
        <taxon>Hexapoda</taxon>
        <taxon>Insecta</taxon>
        <taxon>Pterygota</taxon>
        <taxon>Neoptera</taxon>
        <taxon>Endopterygota</taxon>
        <taxon>Hymenoptera</taxon>
        <taxon>Apocrita</taxon>
        <taxon>Aculeata</taxon>
        <taxon>Formicoidea</taxon>
        <taxon>Formicidae</taxon>
        <taxon>Myrmicinae</taxon>
        <taxon>Cyphomyrmex</taxon>
    </lineage>
</organism>
<dbReference type="GO" id="GO:0043565">
    <property type="term" value="F:sequence-specific DNA binding"/>
    <property type="evidence" value="ECO:0007669"/>
    <property type="project" value="InterPro"/>
</dbReference>
<dbReference type="InterPro" id="IPR038441">
    <property type="entry name" value="THAP_Znf_sf"/>
</dbReference>
<dbReference type="Gene3D" id="6.20.210.20">
    <property type="entry name" value="THAP domain"/>
    <property type="match status" value="1"/>
</dbReference>
<keyword evidence="10" id="KW-0539">Nucleus</keyword>
<dbReference type="SUPFAM" id="SSF57716">
    <property type="entry name" value="Glucocorticoid receptor-like (DNA-binding domain)"/>
    <property type="match status" value="1"/>
</dbReference>
<protein>
    <recommendedName>
        <fullName evidence="12">THAP-type domain-containing protein</fullName>
    </recommendedName>
</protein>
<keyword evidence="6" id="KW-0805">Transcription regulation</keyword>
<evidence type="ECO:0000259" key="12">
    <source>
        <dbReference type="SMART" id="SM00980"/>
    </source>
</evidence>
<evidence type="ECO:0000256" key="6">
    <source>
        <dbReference type="ARBA" id="ARBA00023015"/>
    </source>
</evidence>
<accession>A0A195CLS7</accession>
<keyword evidence="5" id="KW-0862">Zinc</keyword>
<evidence type="ECO:0000256" key="11">
    <source>
        <dbReference type="ARBA" id="ARBA00023306"/>
    </source>
</evidence>
<comment type="subcellular location">
    <subcellularLocation>
        <location evidence="1">Nucleus</location>
        <location evidence="1">Nucleoplasm</location>
    </subcellularLocation>
</comment>
<evidence type="ECO:0000256" key="4">
    <source>
        <dbReference type="ARBA" id="ARBA00022771"/>
    </source>
</evidence>
<evidence type="ECO:0000256" key="10">
    <source>
        <dbReference type="ARBA" id="ARBA00023242"/>
    </source>
</evidence>
<sequence>MEGATFSPRSKVKHLEYCSVYDCRSNSNKNLTVRFHNFPKANKHVVYVKNIFGNLEKRDKVKAWMHALKIRNVTHKTRVCSLHFKREDYIFPGKSIYSVIKSKRLYDTLTSANVLHDR</sequence>
<evidence type="ECO:0000256" key="1">
    <source>
        <dbReference type="ARBA" id="ARBA00004642"/>
    </source>
</evidence>
<dbReference type="GO" id="GO:0005654">
    <property type="term" value="C:nucleoplasm"/>
    <property type="evidence" value="ECO:0007669"/>
    <property type="project" value="UniProtKB-SubCell"/>
</dbReference>
<name>A0A195CLS7_9HYME</name>
<reference evidence="13 14" key="1">
    <citation type="submission" date="2016-03" db="EMBL/GenBank/DDBJ databases">
        <title>Cyphomyrmex costatus WGS genome.</title>
        <authorList>
            <person name="Nygaard S."/>
            <person name="Hu H."/>
            <person name="Boomsma J."/>
            <person name="Zhang G."/>
        </authorList>
    </citation>
    <scope>NUCLEOTIDE SEQUENCE [LARGE SCALE GENOMIC DNA]</scope>
    <source>
        <strain evidence="13">MS0001</strain>
        <tissue evidence="13">Whole body</tissue>
    </source>
</reference>
<dbReference type="Proteomes" id="UP000078542">
    <property type="component" value="Unassembled WGS sequence"/>
</dbReference>
<dbReference type="GO" id="GO:0008270">
    <property type="term" value="F:zinc ion binding"/>
    <property type="evidence" value="ECO:0007669"/>
    <property type="project" value="UniProtKB-KW"/>
</dbReference>
<dbReference type="EMBL" id="KQ977642">
    <property type="protein sequence ID" value="KYN01024.1"/>
    <property type="molecule type" value="Genomic_DNA"/>
</dbReference>
<dbReference type="Pfam" id="PF05485">
    <property type="entry name" value="THAP"/>
    <property type="match status" value="1"/>
</dbReference>
<dbReference type="PANTHER" id="PTHR46600:SF1">
    <property type="entry name" value="THAP DOMAIN-CONTAINING PROTEIN 1"/>
    <property type="match status" value="1"/>
</dbReference>
<feature type="domain" description="THAP-type" evidence="12">
    <location>
        <begin position="16"/>
        <end position="103"/>
    </location>
</feature>
<keyword evidence="11" id="KW-0131">Cell cycle</keyword>
<keyword evidence="3" id="KW-0479">Metal-binding</keyword>
<evidence type="ECO:0000313" key="14">
    <source>
        <dbReference type="Proteomes" id="UP000078542"/>
    </source>
</evidence>
<dbReference type="InterPro" id="IPR026516">
    <property type="entry name" value="THAP1/10"/>
</dbReference>
<keyword evidence="4" id="KW-0863">Zinc-finger</keyword>
<dbReference type="InterPro" id="IPR006612">
    <property type="entry name" value="THAP_Znf"/>
</dbReference>
<dbReference type="PANTHER" id="PTHR46600">
    <property type="entry name" value="THAP DOMAIN-CONTAINING"/>
    <property type="match status" value="1"/>
</dbReference>
<evidence type="ECO:0000256" key="5">
    <source>
        <dbReference type="ARBA" id="ARBA00022833"/>
    </source>
</evidence>
<comment type="similarity">
    <text evidence="2">Belongs to the THAP1 family.</text>
</comment>
<proteinExistence type="inferred from homology"/>
<evidence type="ECO:0000313" key="13">
    <source>
        <dbReference type="EMBL" id="KYN01024.1"/>
    </source>
</evidence>
<evidence type="ECO:0000256" key="9">
    <source>
        <dbReference type="ARBA" id="ARBA00023163"/>
    </source>
</evidence>
<dbReference type="AlphaFoldDB" id="A0A195CLS7"/>
<evidence type="ECO:0000256" key="3">
    <source>
        <dbReference type="ARBA" id="ARBA00022723"/>
    </source>
</evidence>
<keyword evidence="7" id="KW-0175">Coiled coil</keyword>
<evidence type="ECO:0000256" key="7">
    <source>
        <dbReference type="ARBA" id="ARBA00023054"/>
    </source>
</evidence>
<evidence type="ECO:0000256" key="8">
    <source>
        <dbReference type="ARBA" id="ARBA00023125"/>
    </source>
</evidence>
<keyword evidence="8" id="KW-0238">DNA-binding</keyword>
<evidence type="ECO:0000256" key="2">
    <source>
        <dbReference type="ARBA" id="ARBA00006177"/>
    </source>
</evidence>
<keyword evidence="9" id="KW-0804">Transcription</keyword>
<gene>
    <name evidence="13" type="ORF">ALC62_08250</name>
</gene>
<keyword evidence="14" id="KW-1185">Reference proteome</keyword>